<keyword evidence="3" id="KW-0646">Protease inhibitor</keyword>
<dbReference type="GO" id="GO:0005615">
    <property type="term" value="C:extracellular space"/>
    <property type="evidence" value="ECO:0007669"/>
    <property type="project" value="TreeGrafter"/>
</dbReference>
<dbReference type="InterPro" id="IPR050098">
    <property type="entry name" value="TFPI/VKTCI-like"/>
</dbReference>
<feature type="chain" id="PRO_5035924616" description="BPTI/Kunitz inhibitor domain-containing protein" evidence="6">
    <location>
        <begin position="19"/>
        <end position="291"/>
    </location>
</feature>
<keyword evidence="2" id="KW-0964">Secreted</keyword>
<dbReference type="PRINTS" id="PR00759">
    <property type="entry name" value="BASICPTASE"/>
</dbReference>
<feature type="domain" description="BPTI/Kunitz inhibitor" evidence="7">
    <location>
        <begin position="186"/>
        <end position="236"/>
    </location>
</feature>
<feature type="signal peptide" evidence="6">
    <location>
        <begin position="1"/>
        <end position="18"/>
    </location>
</feature>
<protein>
    <recommendedName>
        <fullName evidence="7">BPTI/Kunitz inhibitor domain-containing protein</fullName>
    </recommendedName>
</protein>
<dbReference type="InterPro" id="IPR008197">
    <property type="entry name" value="WAP_dom"/>
</dbReference>
<keyword evidence="4" id="KW-0722">Serine protease inhibitor</keyword>
<evidence type="ECO:0000256" key="5">
    <source>
        <dbReference type="ARBA" id="ARBA00023157"/>
    </source>
</evidence>
<dbReference type="Proteomes" id="UP000749559">
    <property type="component" value="Unassembled WGS sequence"/>
</dbReference>
<dbReference type="SUPFAM" id="SSF57256">
    <property type="entry name" value="Elafin-like"/>
    <property type="match status" value="1"/>
</dbReference>
<dbReference type="Pfam" id="PF00095">
    <property type="entry name" value="WAP"/>
    <property type="match status" value="1"/>
</dbReference>
<evidence type="ECO:0000256" key="3">
    <source>
        <dbReference type="ARBA" id="ARBA00022690"/>
    </source>
</evidence>
<sequence>MLLFGVFSLLLWSQVANAEDELICPPVKEGMVGACANLCGDDCTGGQLCCSNGCGHRCMDGVIKPTPPKPDLCLLPSKVGKCKARLERYYYDNETKECKLFYYGGCDANENNFEKKEDCEKRCGDVDMCNLPKKQGKKKCAEDKVERYFYNSGSMACEMFSYSGCGGGNLNNFGNSVTCKQTCDACSKPKVIGPCKAAFPRYFYSIHTGQCENFLYGGCRGNNNNFQSKEQCEGYCKPTCEYYCQKCKQGKKFLARCSGCKQRKIKDYTKCAACVMSGKGKFDYQCFNCEK</sequence>
<dbReference type="InterPro" id="IPR002223">
    <property type="entry name" value="Kunitz_BPTI"/>
</dbReference>
<dbReference type="InterPro" id="IPR036880">
    <property type="entry name" value="Kunitz_BPTI_sf"/>
</dbReference>
<feature type="domain" description="BPTI/Kunitz inhibitor" evidence="7">
    <location>
        <begin position="129"/>
        <end position="183"/>
    </location>
</feature>
<dbReference type="InterPro" id="IPR036645">
    <property type="entry name" value="Elafin-like_sf"/>
</dbReference>
<comment type="subcellular location">
    <subcellularLocation>
        <location evidence="1">Secreted</location>
    </subcellularLocation>
</comment>
<proteinExistence type="predicted"/>
<dbReference type="SMART" id="SM00131">
    <property type="entry name" value="KU"/>
    <property type="match status" value="3"/>
</dbReference>
<keyword evidence="5" id="KW-1015">Disulfide bond</keyword>
<dbReference type="PANTHER" id="PTHR10083:SF376">
    <property type="entry name" value="SERINE PEPTIDASE INHIBITOR, KUNITZ TYPE, 3"/>
    <property type="match status" value="1"/>
</dbReference>
<evidence type="ECO:0000256" key="4">
    <source>
        <dbReference type="ARBA" id="ARBA00022900"/>
    </source>
</evidence>
<dbReference type="GO" id="GO:0004867">
    <property type="term" value="F:serine-type endopeptidase inhibitor activity"/>
    <property type="evidence" value="ECO:0007669"/>
    <property type="project" value="UniProtKB-KW"/>
</dbReference>
<reference evidence="8" key="1">
    <citation type="submission" date="2022-03" db="EMBL/GenBank/DDBJ databases">
        <authorList>
            <person name="Martin C."/>
        </authorList>
    </citation>
    <scope>NUCLEOTIDE SEQUENCE</scope>
</reference>
<keyword evidence="6" id="KW-0732">Signal</keyword>
<feature type="domain" description="BPTI/Kunitz inhibitor" evidence="7">
    <location>
        <begin position="73"/>
        <end position="123"/>
    </location>
</feature>
<comment type="caution">
    <text evidence="8">The sequence shown here is derived from an EMBL/GenBank/DDBJ whole genome shotgun (WGS) entry which is preliminary data.</text>
</comment>
<keyword evidence="9" id="KW-1185">Reference proteome</keyword>
<dbReference type="InterPro" id="IPR020901">
    <property type="entry name" value="Prtase_inh_Kunz-CS"/>
</dbReference>
<dbReference type="Pfam" id="PF00014">
    <property type="entry name" value="Kunitz_BPTI"/>
    <property type="match status" value="3"/>
</dbReference>
<dbReference type="EMBL" id="CAIIXF020000008">
    <property type="protein sequence ID" value="CAH1790947.1"/>
    <property type="molecule type" value="Genomic_DNA"/>
</dbReference>
<evidence type="ECO:0000256" key="2">
    <source>
        <dbReference type="ARBA" id="ARBA00022525"/>
    </source>
</evidence>
<dbReference type="FunFam" id="4.10.410.10:FF:000020">
    <property type="entry name" value="Collagen, type VI, alpha 3"/>
    <property type="match status" value="1"/>
</dbReference>
<evidence type="ECO:0000256" key="1">
    <source>
        <dbReference type="ARBA" id="ARBA00004613"/>
    </source>
</evidence>
<evidence type="ECO:0000259" key="7">
    <source>
        <dbReference type="PROSITE" id="PS50279"/>
    </source>
</evidence>
<gene>
    <name evidence="8" type="ORF">OFUS_LOCUS16098</name>
</gene>
<evidence type="ECO:0000313" key="9">
    <source>
        <dbReference type="Proteomes" id="UP000749559"/>
    </source>
</evidence>
<evidence type="ECO:0000256" key="6">
    <source>
        <dbReference type="SAM" id="SignalP"/>
    </source>
</evidence>
<name>A0A8S4PCH0_OWEFU</name>
<evidence type="ECO:0000313" key="8">
    <source>
        <dbReference type="EMBL" id="CAH1790947.1"/>
    </source>
</evidence>
<dbReference type="PROSITE" id="PS00280">
    <property type="entry name" value="BPTI_KUNITZ_1"/>
    <property type="match status" value="2"/>
</dbReference>
<accession>A0A8S4PCH0</accession>
<dbReference type="Gene3D" id="4.10.75.10">
    <property type="entry name" value="Elafin-like"/>
    <property type="match status" value="1"/>
</dbReference>
<dbReference type="CDD" id="cd00109">
    <property type="entry name" value="Kunitz-type"/>
    <property type="match status" value="2"/>
</dbReference>
<organism evidence="8 9">
    <name type="scientific">Owenia fusiformis</name>
    <name type="common">Polychaete worm</name>
    <dbReference type="NCBI Taxonomy" id="6347"/>
    <lineage>
        <taxon>Eukaryota</taxon>
        <taxon>Metazoa</taxon>
        <taxon>Spiralia</taxon>
        <taxon>Lophotrochozoa</taxon>
        <taxon>Annelida</taxon>
        <taxon>Polychaeta</taxon>
        <taxon>Sedentaria</taxon>
        <taxon>Canalipalpata</taxon>
        <taxon>Sabellida</taxon>
        <taxon>Oweniida</taxon>
        <taxon>Oweniidae</taxon>
        <taxon>Owenia</taxon>
    </lineage>
</organism>
<dbReference type="OrthoDB" id="4473401at2759"/>
<dbReference type="SUPFAM" id="SSF57362">
    <property type="entry name" value="BPTI-like"/>
    <property type="match status" value="3"/>
</dbReference>
<dbReference type="PROSITE" id="PS50279">
    <property type="entry name" value="BPTI_KUNITZ_2"/>
    <property type="match status" value="3"/>
</dbReference>
<dbReference type="AlphaFoldDB" id="A0A8S4PCH0"/>
<dbReference type="Gene3D" id="4.10.410.10">
    <property type="entry name" value="Pancreatic trypsin inhibitor Kunitz domain"/>
    <property type="match status" value="3"/>
</dbReference>
<dbReference type="PANTHER" id="PTHR10083">
    <property type="entry name" value="KUNITZ-TYPE PROTEASE INHIBITOR-RELATED"/>
    <property type="match status" value="1"/>
</dbReference>